<keyword evidence="3" id="KW-1185">Reference proteome</keyword>
<feature type="domain" description="Calcineurin-like phosphoesterase" evidence="1">
    <location>
        <begin position="495"/>
        <end position="729"/>
    </location>
</feature>
<organism evidence="2 3">
    <name type="scientific">Catonella massiliensis</name>
    <dbReference type="NCBI Taxonomy" id="2799636"/>
    <lineage>
        <taxon>Bacteria</taxon>
        <taxon>Bacillati</taxon>
        <taxon>Bacillota</taxon>
        <taxon>Clostridia</taxon>
        <taxon>Lachnospirales</taxon>
        <taxon>Lachnospiraceae</taxon>
        <taxon>Catonella</taxon>
    </lineage>
</organism>
<dbReference type="Proteomes" id="UP000604730">
    <property type="component" value="Unassembled WGS sequence"/>
</dbReference>
<name>A0ABS1J305_9FIRM</name>
<protein>
    <submittedName>
        <fullName evidence="2">Metallophosphoesterase</fullName>
    </submittedName>
</protein>
<dbReference type="Pfam" id="PF00149">
    <property type="entry name" value="Metallophos"/>
    <property type="match status" value="1"/>
</dbReference>
<reference evidence="2 3" key="1">
    <citation type="submission" date="2021-01" db="EMBL/GenBank/DDBJ databases">
        <title>Isolation and description of Catonella massiliensis sp. nov., a novel Catonella species, isolated from a stable periodontitis subject.</title>
        <authorList>
            <person name="Antezack A."/>
            <person name="Boxberger M."/>
            <person name="La Scola B."/>
            <person name="Monnet-Corti V."/>
        </authorList>
    </citation>
    <scope>NUCLEOTIDE SEQUENCE [LARGE SCALE GENOMIC DNA]</scope>
    <source>
        <strain evidence="2 3">Marseille-Q4567</strain>
    </source>
</reference>
<dbReference type="Gene3D" id="3.60.21.10">
    <property type="match status" value="1"/>
</dbReference>
<comment type="caution">
    <text evidence="2">The sequence shown here is derived from an EMBL/GenBank/DDBJ whole genome shotgun (WGS) entry which is preliminary data.</text>
</comment>
<accession>A0ABS1J305</accession>
<dbReference type="InterPro" id="IPR004843">
    <property type="entry name" value="Calcineurin-like_PHP"/>
</dbReference>
<dbReference type="SUPFAM" id="SSF56300">
    <property type="entry name" value="Metallo-dependent phosphatases"/>
    <property type="match status" value="1"/>
</dbReference>
<dbReference type="EMBL" id="JAEPRJ010000001">
    <property type="protein sequence ID" value="MBK5898536.1"/>
    <property type="molecule type" value="Genomic_DNA"/>
</dbReference>
<gene>
    <name evidence="2" type="ORF">JJN12_12210</name>
</gene>
<dbReference type="PANTHER" id="PTHR31302:SF0">
    <property type="entry name" value="TRANSMEMBRANE PROTEIN WITH METALLOPHOSPHOESTERASE DOMAIN"/>
    <property type="match status" value="1"/>
</dbReference>
<dbReference type="RefSeq" id="WP_208429949.1">
    <property type="nucleotide sequence ID" value="NZ_JAEPRJ010000001.1"/>
</dbReference>
<evidence type="ECO:0000313" key="3">
    <source>
        <dbReference type="Proteomes" id="UP000604730"/>
    </source>
</evidence>
<evidence type="ECO:0000313" key="2">
    <source>
        <dbReference type="EMBL" id="MBK5898536.1"/>
    </source>
</evidence>
<sequence>MLDKEIKRIISQLEKNELSITEVPDELKLNKDILIAERKLGLRREGNRGYDAIHGYFFVEVELVCYDDLDEPDTCSNTITFETIEEYFNYLDGDIYERACYKFCDLGKFGTFLGDNNIDIERLKKRETFLNNTIDSFVFEPSEEELDEYEECERNKKLIKNWIKKFNICKLGKELLDTEDKFRKSKLYYFIDMDFFIFCYIFQDINSEERFNAIMEYVCTGVSNHDMIVRALCSIYGAKRVLEKYAYSYGTKQTRDKHKRRLKQYINILTMDKIHFEERNYFDNNTHYYCKEVNGYEDGSKFPAVTYQRYFETFEEFISFNQGSLRNTDISGAIKLNIDFSIYEADDTTKLPILSSDNLISELSKHYIDGEFKVCKEWKTAEGQQVKIDTFTTRYFFDFVYFLQGDLSNSFLLYCDGLENIHDYEQINFAGSKMKSNLCEKFGVIYDKVELKTSLIESFDIIKNNEEESTNLLAEDCSMHSLMLDEGDKSKNQRISYITDIHLMHRLQNAKCKSKEDAQYVIQKIVDTIISESESILLIGGDISSDYWIFEVFVELLREGIDRRGLRKIDIIFTLGNHELWGFPGKSVEEIVSIYRKVIESNGMHLLHNELIYKNSEGEFCTISYDRINSLTIDELKEELLRTRLVFFGGLGFSGYNKNFNAEQGIYRDILNRNEEISESIKLEKLYNRVVPAMIDKNTIILTHTPKKDWSLDLSLQDNFVYISGHTHRNEFYDDGVYRCYKDNQIGYSNNNPHLKSFSINCEYDCFENYDDGIYEITRSQYQDFYRGKNIEMSFEREIYKLYMLKKNDYYCFIHKAQSGSLTILNGGVMKGLKRKDIEYYYANMDKMVSHIREPLDKYMSVMNVISQEVRKIGGSGTIHGCIVDIDWENHIYVNPIDLTISGYFAWDMVNKLVYPNLPALLEANCPKIYENYLKLIGEDKSNTLVPIERKDEVDCIPVEYLSTDIYGASREIRKMQRLYSNIISFWHEMGDLRGEELIDTKKGNSIDM</sequence>
<dbReference type="PANTHER" id="PTHR31302">
    <property type="entry name" value="TRANSMEMBRANE PROTEIN WITH METALLOPHOSPHOESTERASE DOMAIN-RELATED"/>
    <property type="match status" value="1"/>
</dbReference>
<proteinExistence type="predicted"/>
<evidence type="ECO:0000259" key="1">
    <source>
        <dbReference type="Pfam" id="PF00149"/>
    </source>
</evidence>
<dbReference type="InterPro" id="IPR029052">
    <property type="entry name" value="Metallo-depent_PP-like"/>
</dbReference>
<dbReference type="InterPro" id="IPR051158">
    <property type="entry name" value="Metallophosphoesterase_sf"/>
</dbReference>